<name>A0A563VMM7_9CYAN</name>
<feature type="coiled-coil region" evidence="5">
    <location>
        <begin position="198"/>
        <end position="247"/>
    </location>
</feature>
<keyword evidence="3" id="KW-0238">DNA-binding</keyword>
<gene>
    <name evidence="8" type="ORF">H1P_160010</name>
</gene>
<evidence type="ECO:0000259" key="7">
    <source>
        <dbReference type="Pfam" id="PF07282"/>
    </source>
</evidence>
<dbReference type="GO" id="GO:0003677">
    <property type="term" value="F:DNA binding"/>
    <property type="evidence" value="ECO:0007669"/>
    <property type="project" value="UniProtKB-KW"/>
</dbReference>
<evidence type="ECO:0000256" key="2">
    <source>
        <dbReference type="ARBA" id="ARBA00022578"/>
    </source>
</evidence>
<sequence length="398" mass="46242">MPQYIVRKLKIGKTSQLDELARAAGELYSRTLVSFWRTVRKKDVWLSGYTMERWHMSPLLHAHTSDAITQSFYASLKSWRSRRKLDPNSKPPRRRRWFYKVTWKSSAITLKDGKLRLSNGKGNQPLIVQWQWERPKQIEMGWNRNAQCYELRACYSQPKISAEKSQKIAAVDLGEIHPMVITDGVDTDIYNGRLLRSKKQYQNKLKAQLSKLIDKKKRGSKRRKKLIKSKQKQLAKIKNQIKDIEHKLTSKAVSTLKKRSVQTLVIGDVRDIRKNIDYGKKANQKLHQWSFGSIRQKLEYKCAKAGIKTELISEAYTSQECLSCRQKNKSKNREYRCSCGFRWHRDGVGCSNIRAKYLGEIPVVGLMARPSGVRWNPHLQCNSTTFLVEESPAFTHGE</sequence>
<reference evidence="8 9" key="1">
    <citation type="submission" date="2019-01" db="EMBL/GenBank/DDBJ databases">
        <authorList>
            <person name="Brito A."/>
        </authorList>
    </citation>
    <scope>NUCLEOTIDE SEQUENCE [LARGE SCALE GENOMIC DNA]</scope>
    <source>
        <strain evidence="8">1</strain>
    </source>
</reference>
<dbReference type="NCBIfam" id="NF040570">
    <property type="entry name" value="guided_TnpB"/>
    <property type="match status" value="1"/>
</dbReference>
<keyword evidence="5" id="KW-0175">Coiled coil</keyword>
<keyword evidence="2" id="KW-0815">Transposition</keyword>
<evidence type="ECO:0000313" key="8">
    <source>
        <dbReference type="EMBL" id="VEP12671.1"/>
    </source>
</evidence>
<evidence type="ECO:0000256" key="5">
    <source>
        <dbReference type="SAM" id="Coils"/>
    </source>
</evidence>
<dbReference type="OrthoDB" id="503239at2"/>
<dbReference type="Pfam" id="PF07282">
    <property type="entry name" value="Cas12f1-like_TNB"/>
    <property type="match status" value="1"/>
</dbReference>
<dbReference type="NCBIfam" id="TIGR01766">
    <property type="entry name" value="IS200/IS605 family accessory protein TnpB-like domain"/>
    <property type="match status" value="1"/>
</dbReference>
<organism evidence="8 9">
    <name type="scientific">Hyella patelloides LEGE 07179</name>
    <dbReference type="NCBI Taxonomy" id="945734"/>
    <lineage>
        <taxon>Bacteria</taxon>
        <taxon>Bacillati</taxon>
        <taxon>Cyanobacteriota</taxon>
        <taxon>Cyanophyceae</taxon>
        <taxon>Pleurocapsales</taxon>
        <taxon>Hyellaceae</taxon>
        <taxon>Hyella</taxon>
    </lineage>
</organism>
<feature type="domain" description="Cas12f1-like TNB" evidence="7">
    <location>
        <begin position="291"/>
        <end position="353"/>
    </location>
</feature>
<feature type="domain" description="Probable transposase IS891/IS1136/IS1341" evidence="6">
    <location>
        <begin position="156"/>
        <end position="272"/>
    </location>
</feature>
<evidence type="ECO:0000259" key="6">
    <source>
        <dbReference type="Pfam" id="PF01385"/>
    </source>
</evidence>
<dbReference type="GO" id="GO:0006310">
    <property type="term" value="P:DNA recombination"/>
    <property type="evidence" value="ECO:0007669"/>
    <property type="project" value="UniProtKB-KW"/>
</dbReference>
<evidence type="ECO:0000256" key="4">
    <source>
        <dbReference type="ARBA" id="ARBA00023172"/>
    </source>
</evidence>
<dbReference type="PANTHER" id="PTHR36172">
    <property type="match status" value="1"/>
</dbReference>
<proteinExistence type="inferred from homology"/>
<dbReference type="EMBL" id="CAACVJ010000068">
    <property type="protein sequence ID" value="VEP12671.1"/>
    <property type="molecule type" value="Genomic_DNA"/>
</dbReference>
<dbReference type="InterPro" id="IPR051491">
    <property type="entry name" value="Recombinase/Transposase-rel"/>
</dbReference>
<evidence type="ECO:0000256" key="3">
    <source>
        <dbReference type="ARBA" id="ARBA00023125"/>
    </source>
</evidence>
<keyword evidence="9" id="KW-1185">Reference proteome</keyword>
<dbReference type="InterPro" id="IPR001959">
    <property type="entry name" value="Transposase"/>
</dbReference>
<protein>
    <submittedName>
        <fullName evidence="8">Transposase</fullName>
    </submittedName>
</protein>
<dbReference type="PANTHER" id="PTHR36172:SF1">
    <property type="entry name" value="RESOLVASE-RELATED"/>
    <property type="match status" value="1"/>
</dbReference>
<evidence type="ECO:0000313" key="9">
    <source>
        <dbReference type="Proteomes" id="UP000320055"/>
    </source>
</evidence>
<keyword evidence="4" id="KW-0233">DNA recombination</keyword>
<comment type="similarity">
    <text evidence="1">In the C-terminal section; belongs to the transposase 35 family.</text>
</comment>
<dbReference type="AlphaFoldDB" id="A0A563VMM7"/>
<dbReference type="RefSeq" id="WP_144864219.1">
    <property type="nucleotide sequence ID" value="NZ_LR213778.1"/>
</dbReference>
<dbReference type="Pfam" id="PF01385">
    <property type="entry name" value="OrfB_IS605"/>
    <property type="match status" value="1"/>
</dbReference>
<accession>A0A563VMM7</accession>
<dbReference type="GO" id="GO:0032196">
    <property type="term" value="P:transposition"/>
    <property type="evidence" value="ECO:0007669"/>
    <property type="project" value="UniProtKB-KW"/>
</dbReference>
<dbReference type="InterPro" id="IPR010095">
    <property type="entry name" value="Cas12f1-like_TNB"/>
</dbReference>
<dbReference type="Proteomes" id="UP000320055">
    <property type="component" value="Unassembled WGS sequence"/>
</dbReference>
<evidence type="ECO:0000256" key="1">
    <source>
        <dbReference type="ARBA" id="ARBA00008761"/>
    </source>
</evidence>